<dbReference type="InterPro" id="IPR021354">
    <property type="entry name" value="DUF2975"/>
</dbReference>
<keyword evidence="1" id="KW-0472">Membrane</keyword>
<sequence length="174" mass="20050">MKDHTKILSIVTYVVILTSVSILLNELREFNFEQFKEFQSWALTADKNAPWWTSENALQWSYYAISAGLFFWRGYLIYGFTYFLSILKEIEKGNYFSDKNISSFKKVGNIFIGYAINVFILKMILAAVEGSRFVAMEQLKEGFSLLIPAGLAFYILAEIFKQAQANQVDNELTI</sequence>
<feature type="transmembrane region" description="Helical" evidence="1">
    <location>
        <begin position="143"/>
        <end position="160"/>
    </location>
</feature>
<feature type="transmembrane region" description="Helical" evidence="1">
    <location>
        <begin position="7"/>
        <end position="24"/>
    </location>
</feature>
<protein>
    <submittedName>
        <fullName evidence="2">DUF2975 domain-containing protein</fullName>
    </submittedName>
</protein>
<organism evidence="2 3">
    <name type="scientific">Gelidibacter gilvus</name>
    <dbReference type="NCBI Taxonomy" id="59602"/>
    <lineage>
        <taxon>Bacteria</taxon>
        <taxon>Pseudomonadati</taxon>
        <taxon>Bacteroidota</taxon>
        <taxon>Flavobacteriia</taxon>
        <taxon>Flavobacteriales</taxon>
        <taxon>Flavobacteriaceae</taxon>
        <taxon>Gelidibacter</taxon>
    </lineage>
</organism>
<keyword evidence="1" id="KW-0812">Transmembrane</keyword>
<evidence type="ECO:0000313" key="3">
    <source>
        <dbReference type="Proteomes" id="UP000289792"/>
    </source>
</evidence>
<keyword evidence="3" id="KW-1185">Reference proteome</keyword>
<feature type="transmembrane region" description="Helical" evidence="1">
    <location>
        <begin position="60"/>
        <end position="87"/>
    </location>
</feature>
<name>A0A4Q0XL09_9FLAO</name>
<reference evidence="2 3" key="1">
    <citation type="submission" date="2019-01" db="EMBL/GenBank/DDBJ databases">
        <title>Genome sequence of the Antarctic species Gelidibacter gilvus ACAM 158(T).</title>
        <authorList>
            <person name="Bowman J.P."/>
        </authorList>
    </citation>
    <scope>NUCLEOTIDE SEQUENCE [LARGE SCALE GENOMIC DNA]</scope>
    <source>
        <strain evidence="2 3">IC158</strain>
    </source>
</reference>
<dbReference type="AlphaFoldDB" id="A0A4Q0XL09"/>
<dbReference type="EMBL" id="SDDZ01000001">
    <property type="protein sequence ID" value="RXJ52724.1"/>
    <property type="molecule type" value="Genomic_DNA"/>
</dbReference>
<comment type="caution">
    <text evidence="2">The sequence shown here is derived from an EMBL/GenBank/DDBJ whole genome shotgun (WGS) entry which is preliminary data.</text>
</comment>
<dbReference type="RefSeq" id="WP_129015858.1">
    <property type="nucleotide sequence ID" value="NZ_SDDZ01000001.1"/>
</dbReference>
<dbReference type="OrthoDB" id="672524at2"/>
<feature type="transmembrane region" description="Helical" evidence="1">
    <location>
        <begin position="107"/>
        <end position="128"/>
    </location>
</feature>
<dbReference type="Pfam" id="PF11188">
    <property type="entry name" value="DUF2975"/>
    <property type="match status" value="1"/>
</dbReference>
<evidence type="ECO:0000313" key="2">
    <source>
        <dbReference type="EMBL" id="RXJ52724.1"/>
    </source>
</evidence>
<keyword evidence="1" id="KW-1133">Transmembrane helix</keyword>
<dbReference type="Proteomes" id="UP000289792">
    <property type="component" value="Unassembled WGS sequence"/>
</dbReference>
<evidence type="ECO:0000256" key="1">
    <source>
        <dbReference type="SAM" id="Phobius"/>
    </source>
</evidence>
<gene>
    <name evidence="2" type="ORF">ESZ48_03250</name>
</gene>
<accession>A0A4Q0XL09</accession>
<proteinExistence type="predicted"/>